<evidence type="ECO:0000256" key="2">
    <source>
        <dbReference type="ARBA" id="ARBA00023242"/>
    </source>
</evidence>
<dbReference type="InterPro" id="IPR003417">
    <property type="entry name" value="CBF_beta"/>
</dbReference>
<keyword evidence="2" id="KW-0539">Nucleus</keyword>
<reference evidence="5" key="1">
    <citation type="submission" date="2021-02" db="EMBL/GenBank/DDBJ databases">
        <authorList>
            <person name="Bekaert M."/>
        </authorList>
    </citation>
    <scope>NUCLEOTIDE SEQUENCE</scope>
    <source>
        <strain evidence="5">IoA-00</strain>
    </source>
</reference>
<dbReference type="GO" id="GO:0016513">
    <property type="term" value="C:core-binding factor complex"/>
    <property type="evidence" value="ECO:0007669"/>
    <property type="project" value="TreeGrafter"/>
</dbReference>
<dbReference type="Pfam" id="PF02312">
    <property type="entry name" value="CBF_beta"/>
    <property type="match status" value="1"/>
</dbReference>
<gene>
    <name evidence="5" type="ORF">LSAA_7838</name>
</gene>
<dbReference type="EMBL" id="HG994582">
    <property type="protein sequence ID" value="CAF2895125.1"/>
    <property type="molecule type" value="Genomic_DNA"/>
</dbReference>
<dbReference type="PANTHER" id="PTHR10276">
    <property type="entry name" value="CORE-BINDING FACTOR, BETA SUBUNIT"/>
    <property type="match status" value="1"/>
</dbReference>
<dbReference type="Gene3D" id="2.40.250.10">
    <property type="entry name" value="Core binding factor, beta subunit"/>
    <property type="match status" value="1"/>
</dbReference>
<evidence type="ECO:0000313" key="6">
    <source>
        <dbReference type="Proteomes" id="UP000675881"/>
    </source>
</evidence>
<evidence type="ECO:0000256" key="3">
    <source>
        <dbReference type="ARBA" id="ARBA00025734"/>
    </source>
</evidence>
<dbReference type="OrthoDB" id="10026505at2759"/>
<evidence type="ECO:0000256" key="1">
    <source>
        <dbReference type="ARBA" id="ARBA00004123"/>
    </source>
</evidence>
<dbReference type="AlphaFoldDB" id="A0A7R8H6T5"/>
<sequence>MIDPSLQGKELNEEERNMAMEYANKKYLTIMKFQSRSPPSQSFNFTKHVTKTILATPLSKQTTVRANSRRERRVAGGERKRTLFWADVVLAPRKEQEWNFLSSLLPRPLVYRNGDVMMNGSFAAAFAYDPYQRILSDPTPTYYHHGGAGTASSQSVVTNSGHHHIHHGGGVSSNMGPSKAPGYPRLLFSIPSSLPYKEQKEKFESDDLFKKLARESEVRYTAFRDRPLHERQVKFQHSCREGSIELAQLSTGFSFFLNWNVLDNGYGDPRTMSRVDYHKERGKVHFDVPFIVNGVCVRWKGVLNMEKLDGVGALRFDDDSARIEDMAMRDKVESYKHAFREWEASNNNSNNIHSSTPGMESLHTHESSDVVKK</sequence>
<dbReference type="GO" id="GO:0003713">
    <property type="term" value="F:transcription coactivator activity"/>
    <property type="evidence" value="ECO:0007669"/>
    <property type="project" value="InterPro"/>
</dbReference>
<comment type="similarity">
    <text evidence="3">Belongs to the CBF-beta family.</text>
</comment>
<protein>
    <submittedName>
        <fullName evidence="5">Protein big brother,Core-binding factor subunit beta</fullName>
    </submittedName>
</protein>
<evidence type="ECO:0000313" key="5">
    <source>
        <dbReference type="EMBL" id="CAF2895125.1"/>
    </source>
</evidence>
<accession>A0A7R8H6T5</accession>
<comment type="subcellular location">
    <subcellularLocation>
        <location evidence="1">Nucleus</location>
    </subcellularLocation>
</comment>
<feature type="compositionally biased region" description="Polar residues" evidence="4">
    <location>
        <begin position="150"/>
        <end position="160"/>
    </location>
</feature>
<keyword evidence="6" id="KW-1185">Reference proteome</keyword>
<organism evidence="5 6">
    <name type="scientific">Lepeophtheirus salmonis</name>
    <name type="common">Salmon louse</name>
    <name type="synonym">Caligus salmonis</name>
    <dbReference type="NCBI Taxonomy" id="72036"/>
    <lineage>
        <taxon>Eukaryota</taxon>
        <taxon>Metazoa</taxon>
        <taxon>Ecdysozoa</taxon>
        <taxon>Arthropoda</taxon>
        <taxon>Crustacea</taxon>
        <taxon>Multicrustacea</taxon>
        <taxon>Hexanauplia</taxon>
        <taxon>Copepoda</taxon>
        <taxon>Siphonostomatoida</taxon>
        <taxon>Caligidae</taxon>
        <taxon>Lepeophtheirus</taxon>
    </lineage>
</organism>
<dbReference type="PANTHER" id="PTHR10276:SF3">
    <property type="entry name" value="CORE-BINDING FACTOR SUBUNIT BETA"/>
    <property type="match status" value="1"/>
</dbReference>
<feature type="compositionally biased region" description="Basic and acidic residues" evidence="4">
    <location>
        <begin position="362"/>
        <end position="373"/>
    </location>
</feature>
<evidence type="ECO:0000256" key="4">
    <source>
        <dbReference type="SAM" id="MobiDB-lite"/>
    </source>
</evidence>
<dbReference type="GO" id="GO:0006357">
    <property type="term" value="P:regulation of transcription by RNA polymerase II"/>
    <property type="evidence" value="ECO:0007669"/>
    <property type="project" value="TreeGrafter"/>
</dbReference>
<feature type="region of interest" description="Disordered" evidence="4">
    <location>
        <begin position="145"/>
        <end position="176"/>
    </location>
</feature>
<name>A0A7R8H6T5_LEPSM</name>
<proteinExistence type="inferred from homology"/>
<feature type="region of interest" description="Disordered" evidence="4">
    <location>
        <begin position="346"/>
        <end position="373"/>
    </location>
</feature>
<dbReference type="GO" id="GO:0043565">
    <property type="term" value="F:sequence-specific DNA binding"/>
    <property type="evidence" value="ECO:0007669"/>
    <property type="project" value="TreeGrafter"/>
</dbReference>
<dbReference type="InterPro" id="IPR036552">
    <property type="entry name" value="CBF_bsu_sf"/>
</dbReference>
<dbReference type="SUPFAM" id="SSF50723">
    <property type="entry name" value="Core binding factor beta, CBF"/>
    <property type="match status" value="1"/>
</dbReference>
<dbReference type="Proteomes" id="UP000675881">
    <property type="component" value="Chromosome 3"/>
</dbReference>
<feature type="compositionally biased region" description="Low complexity" evidence="4">
    <location>
        <begin position="346"/>
        <end position="355"/>
    </location>
</feature>